<sequence>MLKKISMFLESILFTSFFFFKNFFSNTKLGNGSIPVVVSLTTYSARIGTVYLTIESILAQKESPQRIVLWLSSEENIVIPTSLKRLQRRGLEIKFVKGNLRSYKKLSHAGDLFANTLLVSADDDIIYPSHWLGSLYREHLKFPKSVICFRGHEISVKDGKVQPYSSFMSRSDYPNTPSKHLIPTGCSGVLYPIGSLTIEASDRYADDFMSIAPDADDFWYKCVTLKNGYNAKRVLAANVHFPPILISLGEGLFHKNVRNNENDSKLAKCLSHFNLHHLLKKN</sequence>
<protein>
    <recommendedName>
        <fullName evidence="3">Glycosyltransferase 2-like domain-containing protein</fullName>
    </recommendedName>
</protein>
<dbReference type="EMBL" id="BATJ01000004">
    <property type="protein sequence ID" value="GAD66583.1"/>
    <property type="molecule type" value="Genomic_DNA"/>
</dbReference>
<dbReference type="eggNOG" id="COG0463">
    <property type="taxonomic scope" value="Bacteria"/>
</dbReference>
<dbReference type="STRING" id="1219065.VPR01S_04_01880"/>
<evidence type="ECO:0000313" key="1">
    <source>
        <dbReference type="EMBL" id="GAD66583.1"/>
    </source>
</evidence>
<gene>
    <name evidence="1" type="ORF">VPR01S_04_01880</name>
</gene>
<dbReference type="Proteomes" id="UP000016570">
    <property type="component" value="Unassembled WGS sequence"/>
</dbReference>
<dbReference type="InterPro" id="IPR029044">
    <property type="entry name" value="Nucleotide-diphossugar_trans"/>
</dbReference>
<dbReference type="RefSeq" id="WP_021704563.1">
    <property type="nucleotide sequence ID" value="NZ_BATJ01000004.1"/>
</dbReference>
<proteinExistence type="predicted"/>
<dbReference type="Gene3D" id="3.90.550.10">
    <property type="entry name" value="Spore Coat Polysaccharide Biosynthesis Protein SpsA, Chain A"/>
    <property type="match status" value="1"/>
</dbReference>
<comment type="caution">
    <text evidence="1">The sequence shown here is derived from an EMBL/GenBank/DDBJ whole genome shotgun (WGS) entry which is preliminary data.</text>
</comment>
<dbReference type="SUPFAM" id="SSF53448">
    <property type="entry name" value="Nucleotide-diphospho-sugar transferases"/>
    <property type="match status" value="1"/>
</dbReference>
<keyword evidence="2" id="KW-1185">Reference proteome</keyword>
<dbReference type="AlphaFoldDB" id="U3BIV5"/>
<reference evidence="1 2" key="1">
    <citation type="submission" date="2013-09" db="EMBL/GenBank/DDBJ databases">
        <title>Whole genome shotgun sequence of Vibrio proteolyticus NBRC 13287.</title>
        <authorList>
            <person name="Isaki S."/>
            <person name="Hosoyama A."/>
            <person name="Numata M."/>
            <person name="Hashimoto M."/>
            <person name="Hosoyama Y."/>
            <person name="Tsuchikane K."/>
            <person name="Noguchi M."/>
            <person name="Hirakata S."/>
            <person name="Ichikawa N."/>
            <person name="Ohji S."/>
            <person name="Yamazoe A."/>
            <person name="Fujita N."/>
        </authorList>
    </citation>
    <scope>NUCLEOTIDE SEQUENCE [LARGE SCALE GENOMIC DNA]</scope>
    <source>
        <strain evidence="1 2">NBRC 13287</strain>
    </source>
</reference>
<accession>U3BIV5</accession>
<evidence type="ECO:0008006" key="3">
    <source>
        <dbReference type="Google" id="ProtNLM"/>
    </source>
</evidence>
<name>U3BIV5_VIBPR</name>
<organism evidence="1 2">
    <name type="scientific">Vibrio proteolyticus NBRC 13287</name>
    <dbReference type="NCBI Taxonomy" id="1219065"/>
    <lineage>
        <taxon>Bacteria</taxon>
        <taxon>Pseudomonadati</taxon>
        <taxon>Pseudomonadota</taxon>
        <taxon>Gammaproteobacteria</taxon>
        <taxon>Vibrionales</taxon>
        <taxon>Vibrionaceae</taxon>
        <taxon>Vibrio</taxon>
    </lineage>
</organism>
<evidence type="ECO:0000313" key="2">
    <source>
        <dbReference type="Proteomes" id="UP000016570"/>
    </source>
</evidence>